<keyword evidence="2" id="KW-1185">Reference proteome</keyword>
<accession>F0F0U2</accession>
<gene>
    <name evidence="1" type="ORF">HMPREF9098_1727</name>
</gene>
<comment type="caution">
    <text evidence="1">The sequence shown here is derived from an EMBL/GenBank/DDBJ whole genome shotgun (WGS) entry which is preliminary data.</text>
</comment>
<dbReference type="HOGENOM" id="CLU_3290967_0_0_4"/>
<evidence type="ECO:0000313" key="1">
    <source>
        <dbReference type="EMBL" id="EGC16924.1"/>
    </source>
</evidence>
<protein>
    <submittedName>
        <fullName evidence="1">Uncharacterized protein</fullName>
    </submittedName>
</protein>
<dbReference type="EMBL" id="AEWV01000030">
    <property type="protein sequence ID" value="EGC16924.1"/>
    <property type="molecule type" value="Genomic_DNA"/>
</dbReference>
<proteinExistence type="predicted"/>
<name>F0F0U2_9NEIS</name>
<sequence>MMWCPCECKSSLHLAVKVVYEVQAAFKRGNYGLQSVQMKW</sequence>
<evidence type="ECO:0000313" key="2">
    <source>
        <dbReference type="Proteomes" id="UP000004088"/>
    </source>
</evidence>
<organism evidence="1 2">
    <name type="scientific">Kingella denitrificans ATCC 33394</name>
    <dbReference type="NCBI Taxonomy" id="888741"/>
    <lineage>
        <taxon>Bacteria</taxon>
        <taxon>Pseudomonadati</taxon>
        <taxon>Pseudomonadota</taxon>
        <taxon>Betaproteobacteria</taxon>
        <taxon>Neisseriales</taxon>
        <taxon>Neisseriaceae</taxon>
        <taxon>Kingella</taxon>
    </lineage>
</organism>
<reference evidence="1 2" key="1">
    <citation type="submission" date="2011-01" db="EMBL/GenBank/DDBJ databases">
        <authorList>
            <person name="Muzny D."/>
            <person name="Qin X."/>
            <person name="Deng J."/>
            <person name="Jiang H."/>
            <person name="Liu Y."/>
            <person name="Qu J."/>
            <person name="Song X.-Z."/>
            <person name="Zhang L."/>
            <person name="Thornton R."/>
            <person name="Coyle M."/>
            <person name="Francisco L."/>
            <person name="Jackson L."/>
            <person name="Javaid M."/>
            <person name="Korchina V."/>
            <person name="Kovar C."/>
            <person name="Mata R."/>
            <person name="Mathew T."/>
            <person name="Ngo R."/>
            <person name="Nguyen L."/>
            <person name="Nguyen N."/>
            <person name="Okwuonu G."/>
            <person name="Ongeri F."/>
            <person name="Pham C."/>
            <person name="Simmons D."/>
            <person name="Wilczek-Boney K."/>
            <person name="Hale W."/>
            <person name="Jakkamsetti A."/>
            <person name="Pham P."/>
            <person name="Ruth R."/>
            <person name="San Lucas F."/>
            <person name="Warren J."/>
            <person name="Zhang J."/>
            <person name="Zhao Z."/>
            <person name="Zhou C."/>
            <person name="Zhu D."/>
            <person name="Lee S."/>
            <person name="Bess C."/>
            <person name="Blankenburg K."/>
            <person name="Forbes L."/>
            <person name="Fu Q."/>
            <person name="Gubbala S."/>
            <person name="Hirani K."/>
            <person name="Jayaseelan J.C."/>
            <person name="Lara F."/>
            <person name="Munidasa M."/>
            <person name="Palculict T."/>
            <person name="Patil S."/>
            <person name="Pu L.-L."/>
            <person name="Saada N."/>
            <person name="Tang L."/>
            <person name="Weissenberger G."/>
            <person name="Zhu Y."/>
            <person name="Hemphill L."/>
            <person name="Shang Y."/>
            <person name="Youmans B."/>
            <person name="Ayvaz T."/>
            <person name="Ross M."/>
            <person name="Santibanez J."/>
            <person name="Aqrawi P."/>
            <person name="Gross S."/>
            <person name="Joshi V."/>
            <person name="Fowler G."/>
            <person name="Nazareth L."/>
            <person name="Reid J."/>
            <person name="Worley K."/>
            <person name="Petrosino J."/>
            <person name="Highlander S."/>
            <person name="Gibbs R."/>
        </authorList>
    </citation>
    <scope>NUCLEOTIDE SEQUENCE [LARGE SCALE GENOMIC DNA]</scope>
    <source>
        <strain evidence="1 2">ATCC 33394</strain>
    </source>
</reference>
<dbReference type="AlphaFoldDB" id="F0F0U2"/>
<dbReference type="Proteomes" id="UP000004088">
    <property type="component" value="Unassembled WGS sequence"/>
</dbReference>